<dbReference type="InterPro" id="IPR016102">
    <property type="entry name" value="Succinyl-CoA_synth-like"/>
</dbReference>
<dbReference type="SUPFAM" id="SSF52210">
    <property type="entry name" value="Succinyl-CoA synthetase domains"/>
    <property type="match status" value="2"/>
</dbReference>
<evidence type="ECO:0000313" key="2">
    <source>
        <dbReference type="EMBL" id="CCJ54685.1"/>
    </source>
</evidence>
<dbReference type="InterPro" id="IPR032875">
    <property type="entry name" value="Succ_CoA_lig_flav_dom"/>
</dbReference>
<dbReference type="AlphaFoldDB" id="A0A0C6P5D5"/>
<reference evidence="2 3" key="1">
    <citation type="journal article" date="2012" name="BMC Genomics">
        <title>Comparative genomics of the classical Bordetella subspecies: the evolution and exchange of virulence-associated diversity amongst closely related pathogens.</title>
        <authorList>
            <person name="Park J."/>
            <person name="Zhang Y."/>
            <person name="Buboltz A.M."/>
            <person name="Zhang X."/>
            <person name="Schuster S.C."/>
            <person name="Ahuja U."/>
            <person name="Liu M."/>
            <person name="Miller J.F."/>
            <person name="Sebaihia M."/>
            <person name="Bentley S.D."/>
            <person name="Parkhill J."/>
            <person name="Harvill E.T."/>
        </authorList>
    </citation>
    <scope>NUCLEOTIDE SEQUENCE [LARGE SCALE GENOMIC DNA]</scope>
    <source>
        <strain evidence="2 3">253</strain>
    </source>
</reference>
<dbReference type="PANTHER" id="PTHR42793:SF1">
    <property type="entry name" value="PEPTIDYL-LYSINE N-ACETYLTRANSFERASE PATZ"/>
    <property type="match status" value="1"/>
</dbReference>
<dbReference type="KEGG" id="bbh:BN112_2768"/>
<gene>
    <name evidence="2" type="ORF">BN112_2768</name>
</gene>
<dbReference type="InterPro" id="IPR043938">
    <property type="entry name" value="Ligase_CoA_dom"/>
</dbReference>
<dbReference type="EMBL" id="HE965806">
    <property type="protein sequence ID" value="CCJ54685.1"/>
    <property type="molecule type" value="Genomic_DNA"/>
</dbReference>
<accession>A0A0C6P5D5</accession>
<evidence type="ECO:0000313" key="3">
    <source>
        <dbReference type="Proteomes" id="UP000007564"/>
    </source>
</evidence>
<dbReference type="InterPro" id="IPR036291">
    <property type="entry name" value="NAD(P)-bd_dom_sf"/>
</dbReference>
<dbReference type="SMART" id="SM00881">
    <property type="entry name" value="CoA_binding"/>
    <property type="match status" value="1"/>
</dbReference>
<dbReference type="GO" id="GO:0043758">
    <property type="term" value="F:acetate-CoA ligase (ADP-forming) activity"/>
    <property type="evidence" value="ECO:0007669"/>
    <property type="project" value="InterPro"/>
</dbReference>
<name>A0A0C6P5D5_BORBO</name>
<dbReference type="PANTHER" id="PTHR42793">
    <property type="entry name" value="COA BINDING DOMAIN CONTAINING PROTEIN"/>
    <property type="match status" value="1"/>
</dbReference>
<dbReference type="HOGENOM" id="CLU_007415_2_3_4"/>
<evidence type="ECO:0000259" key="1">
    <source>
        <dbReference type="SMART" id="SM00881"/>
    </source>
</evidence>
<proteinExistence type="predicted"/>
<feature type="domain" description="CoA-binding" evidence="1">
    <location>
        <begin position="26"/>
        <end position="128"/>
    </location>
</feature>
<dbReference type="Proteomes" id="UP000007564">
    <property type="component" value="Chromosome"/>
</dbReference>
<dbReference type="OrthoDB" id="9807426at2"/>
<protein>
    <submittedName>
        <fullName evidence="2">Putative acetyl-CoA synthetase</fullName>
    </submittedName>
</protein>
<dbReference type="Gene3D" id="3.40.50.720">
    <property type="entry name" value="NAD(P)-binding Rossmann-like Domain"/>
    <property type="match status" value="1"/>
</dbReference>
<dbReference type="SUPFAM" id="SSF51735">
    <property type="entry name" value="NAD(P)-binding Rossmann-fold domains"/>
    <property type="match status" value="1"/>
</dbReference>
<organism evidence="2 3">
    <name type="scientific">Bordetella bronchiseptica 253</name>
    <dbReference type="NCBI Taxonomy" id="568707"/>
    <lineage>
        <taxon>Bacteria</taxon>
        <taxon>Pseudomonadati</taxon>
        <taxon>Pseudomonadota</taxon>
        <taxon>Betaproteobacteria</taxon>
        <taxon>Burkholderiales</taxon>
        <taxon>Alcaligenaceae</taxon>
        <taxon>Bordetella</taxon>
    </lineage>
</organism>
<dbReference type="Gene3D" id="3.40.50.261">
    <property type="entry name" value="Succinyl-CoA synthetase domains"/>
    <property type="match status" value="2"/>
</dbReference>
<dbReference type="Pfam" id="PF19045">
    <property type="entry name" value="Ligase_CoA_2"/>
    <property type="match status" value="1"/>
</dbReference>
<sequence>MDAVAMKSVTQLTVNADHLQGAIGALFKARTVAVVGISADHAKLGNVILRNVVKNGFAGNIYGVCRAPVEPGVFESGYERVRFVQAFSEIEEPVDVALFAVPADMVVTALASVPLGRLRLAVILASGFTETGERGASLETALRQYCLETQLPVVGPNCQGVVVPGVKLQMTFSPMYNQMLEGKVAIVSQSGAMAGYMANNLMRRGVGLCCVVSSGNEAVLTAADYIHALADKPECRVVLCYIEQIKNGRHFARSVQRLGPQQRIVVVKSGRSTAGVAAASSHTGAMASDDRVIDGVFRQLGVVRARDSATAIDVAMALANGRRMKGGAVGILSVAGGLAVELSDLLELDGFTVPPFDPDTLERLKAKVPEFGASRNPIDLSGAILTQESLFEEVLNLFARARNLDGFAIISTFIRNPAFAHAIVRMYRSTDKPVVVCWTGTPEQTPESLEILTRSGIPIYGDTGRVALALRAIRGDTDIS</sequence>
<dbReference type="InterPro" id="IPR003781">
    <property type="entry name" value="CoA-bd"/>
</dbReference>
<dbReference type="Pfam" id="PF13607">
    <property type="entry name" value="Succ_CoA_lig"/>
    <property type="match status" value="1"/>
</dbReference>
<dbReference type="Pfam" id="PF13380">
    <property type="entry name" value="CoA_binding_2"/>
    <property type="match status" value="1"/>
</dbReference>